<gene>
    <name evidence="1" type="ORF">METZ01_LOCUS366642</name>
</gene>
<evidence type="ECO:0000313" key="1">
    <source>
        <dbReference type="EMBL" id="SVD13788.1"/>
    </source>
</evidence>
<accession>A0A382SX88</accession>
<dbReference type="EMBL" id="UINC01131838">
    <property type="protein sequence ID" value="SVD13788.1"/>
    <property type="molecule type" value="Genomic_DNA"/>
</dbReference>
<organism evidence="1">
    <name type="scientific">marine metagenome</name>
    <dbReference type="NCBI Taxonomy" id="408172"/>
    <lineage>
        <taxon>unclassified sequences</taxon>
        <taxon>metagenomes</taxon>
        <taxon>ecological metagenomes</taxon>
    </lineage>
</organism>
<proteinExistence type="predicted"/>
<protein>
    <submittedName>
        <fullName evidence="1">Uncharacterized protein</fullName>
    </submittedName>
</protein>
<sequence>MKKNTNYQLKIMMVFGKKKEKELIG</sequence>
<name>A0A382SX88_9ZZZZ</name>
<dbReference type="AlphaFoldDB" id="A0A382SX88"/>
<reference evidence="1" key="1">
    <citation type="submission" date="2018-05" db="EMBL/GenBank/DDBJ databases">
        <authorList>
            <person name="Lanie J.A."/>
            <person name="Ng W.-L."/>
            <person name="Kazmierczak K.M."/>
            <person name="Andrzejewski T.M."/>
            <person name="Davidsen T.M."/>
            <person name="Wayne K.J."/>
            <person name="Tettelin H."/>
            <person name="Glass J.I."/>
            <person name="Rusch D."/>
            <person name="Podicherti R."/>
            <person name="Tsui H.-C.T."/>
            <person name="Winkler M.E."/>
        </authorList>
    </citation>
    <scope>NUCLEOTIDE SEQUENCE</scope>
</reference>